<gene>
    <name evidence="1" type="ORF">BBBOND_0207350</name>
</gene>
<dbReference type="STRING" id="5866.A0A061DCI0"/>
<dbReference type="AlphaFoldDB" id="A0A061DCI0"/>
<dbReference type="OMA" id="KARIYES"/>
<organism evidence="1 2">
    <name type="scientific">Babesia bigemina</name>
    <dbReference type="NCBI Taxonomy" id="5866"/>
    <lineage>
        <taxon>Eukaryota</taxon>
        <taxon>Sar</taxon>
        <taxon>Alveolata</taxon>
        <taxon>Apicomplexa</taxon>
        <taxon>Aconoidasida</taxon>
        <taxon>Piroplasmida</taxon>
        <taxon>Babesiidae</taxon>
        <taxon>Babesia</taxon>
    </lineage>
</organism>
<protein>
    <submittedName>
        <fullName evidence="1">Uncharacterized protein</fullName>
    </submittedName>
</protein>
<dbReference type="OrthoDB" id="366276at2759"/>
<dbReference type="RefSeq" id="XP_012767766.1">
    <property type="nucleotide sequence ID" value="XM_012912312.1"/>
</dbReference>
<dbReference type="GeneID" id="24564121"/>
<evidence type="ECO:0000313" key="1">
    <source>
        <dbReference type="EMBL" id="CDR95580.1"/>
    </source>
</evidence>
<proteinExistence type="predicted"/>
<dbReference type="VEuPathDB" id="PiroplasmaDB:BBBOND_0207350"/>
<evidence type="ECO:0000313" key="2">
    <source>
        <dbReference type="Proteomes" id="UP000033188"/>
    </source>
</evidence>
<dbReference type="Proteomes" id="UP000033188">
    <property type="component" value="Chromosome 2"/>
</dbReference>
<accession>A0A061DCI0</accession>
<dbReference type="KEGG" id="bbig:BBBOND_0207350"/>
<dbReference type="EMBL" id="LK391708">
    <property type="protein sequence ID" value="CDR95580.1"/>
    <property type="molecule type" value="Genomic_DNA"/>
</dbReference>
<reference evidence="2" key="1">
    <citation type="submission" date="2014-06" db="EMBL/GenBank/DDBJ databases">
        <authorList>
            <person name="Aslett M."/>
            <person name="De Silva N."/>
        </authorList>
    </citation>
    <scope>NUCLEOTIDE SEQUENCE [LARGE SCALE GENOMIC DNA]</scope>
    <source>
        <strain evidence="2">Bond</strain>
    </source>
</reference>
<sequence length="178" mass="19555">MSYGWLSESTLAPRKARSLQVPKGSVSVLKRIISKHTSNSSAAAPAAKPRRKKVCQPRCLNIAAQDPFAEKNPGVELRNQVDRVGQSTSSARVRERLEAKARIYESLAEGRESEVPEGLEVLVNFQTKRQLDSASCTVLNEEGVVVLQKAPEVPVVPDSDRVVNEESLDTVRAFSDEE</sequence>
<keyword evidence="2" id="KW-1185">Reference proteome</keyword>
<name>A0A061DCI0_BABBI</name>